<dbReference type="Gene3D" id="3.50.50.60">
    <property type="entry name" value="FAD/NAD(P)-binding domain"/>
    <property type="match status" value="1"/>
</dbReference>
<evidence type="ECO:0000256" key="1">
    <source>
        <dbReference type="ARBA" id="ARBA00001974"/>
    </source>
</evidence>
<dbReference type="Gene3D" id="3.30.9.10">
    <property type="entry name" value="D-Amino Acid Oxidase, subunit A, domain 2"/>
    <property type="match status" value="1"/>
</dbReference>
<accession>A0A919SR69</accession>
<evidence type="ECO:0000313" key="6">
    <source>
        <dbReference type="Proteomes" id="UP000680865"/>
    </source>
</evidence>
<dbReference type="InterPro" id="IPR036188">
    <property type="entry name" value="FAD/NAD-bd_sf"/>
</dbReference>
<gene>
    <name evidence="5" type="ORF">Aco04nite_55880</name>
</gene>
<evidence type="ECO:0000256" key="2">
    <source>
        <dbReference type="ARBA" id="ARBA00022630"/>
    </source>
</evidence>
<dbReference type="SUPFAM" id="SSF51905">
    <property type="entry name" value="FAD/NAD(P)-binding domain"/>
    <property type="match status" value="1"/>
</dbReference>
<comment type="cofactor">
    <cofactor evidence="1">
        <name>FAD</name>
        <dbReference type="ChEBI" id="CHEBI:57692"/>
    </cofactor>
</comment>
<sequence length="514" mass="54613">MAGSVLALELAHHGVASTVVERASRPAPHRELNLVSGRSMELLRRLGLAGDIRRHSIDPDCTAEVVWLRGLEQPPVLMSTLPSVNQLRTAYEAVTDGTAPIEPYVLLPAAELTGRLRDAVREHPLIDLREGWTFTDLRPEQGGAVAVLVEAGTGDRHVVQATYLAGCDGAQSTVRRCVGVAMEHLAAPVHHYTVYFRIDGMAGPSASPLTIITAGLTLTWRHDEDLWIGHLPLPADEVTMVDPMAMLKGRLGAVADTAEIVGVTQSEEALRVATAYRCGPVFLAGEAAHRFRPPGDAVDTCVGDAVDLGWKLAATVNGWGGPALLGSYEDERRRRALIDRELAARALETRSRFGRLTAAGASREVLAGVLGQEPPQLDLNGTASGEGAGSSGVVWQETGAPAAGQVTTAPGARPPALRMADGGQLFDRLGPQFTLVDLTDKADGTPLVAAATARGIPMKHLTITEAVVRARWESGLVLVRPDQHVAWRSGAVPTDWEAVLDVVTGRAGQEHVNT</sequence>
<dbReference type="Pfam" id="PF21274">
    <property type="entry name" value="Rng_hyd_C"/>
    <property type="match status" value="1"/>
</dbReference>
<organism evidence="5 6">
    <name type="scientific">Winogradskya consettensis</name>
    <dbReference type="NCBI Taxonomy" id="113560"/>
    <lineage>
        <taxon>Bacteria</taxon>
        <taxon>Bacillati</taxon>
        <taxon>Actinomycetota</taxon>
        <taxon>Actinomycetes</taxon>
        <taxon>Micromonosporales</taxon>
        <taxon>Micromonosporaceae</taxon>
        <taxon>Winogradskya</taxon>
    </lineage>
</organism>
<evidence type="ECO:0000313" key="5">
    <source>
        <dbReference type="EMBL" id="GIM77535.1"/>
    </source>
</evidence>
<dbReference type="EMBL" id="BOQP01000030">
    <property type="protein sequence ID" value="GIM77535.1"/>
    <property type="molecule type" value="Genomic_DNA"/>
</dbReference>
<reference evidence="5" key="1">
    <citation type="submission" date="2021-03" db="EMBL/GenBank/DDBJ databases">
        <title>Whole genome shotgun sequence of Actinoplanes consettensis NBRC 14913.</title>
        <authorList>
            <person name="Komaki H."/>
            <person name="Tamura T."/>
        </authorList>
    </citation>
    <scope>NUCLEOTIDE SEQUENCE</scope>
    <source>
        <strain evidence="5">NBRC 14913</strain>
    </source>
</reference>
<dbReference type="GO" id="GO:0016709">
    <property type="term" value="F:oxidoreductase activity, acting on paired donors, with incorporation or reduction of molecular oxygen, NAD(P)H as one donor, and incorporation of one atom of oxygen"/>
    <property type="evidence" value="ECO:0007669"/>
    <property type="project" value="UniProtKB-ARBA"/>
</dbReference>
<dbReference type="InterPro" id="IPR050641">
    <property type="entry name" value="RIFMO-like"/>
</dbReference>
<keyword evidence="6" id="KW-1185">Reference proteome</keyword>
<keyword evidence="2" id="KW-0285">Flavoprotein</keyword>
<dbReference type="Pfam" id="PF01494">
    <property type="entry name" value="FAD_binding_3"/>
    <property type="match status" value="1"/>
</dbReference>
<dbReference type="GO" id="GO:0071949">
    <property type="term" value="F:FAD binding"/>
    <property type="evidence" value="ECO:0007669"/>
    <property type="project" value="InterPro"/>
</dbReference>
<dbReference type="InterPro" id="IPR002938">
    <property type="entry name" value="FAD-bd"/>
</dbReference>
<name>A0A919SR69_9ACTN</name>
<dbReference type="PANTHER" id="PTHR43004">
    <property type="entry name" value="TRK SYSTEM POTASSIUM UPTAKE PROTEIN"/>
    <property type="match status" value="1"/>
</dbReference>
<dbReference type="Proteomes" id="UP000680865">
    <property type="component" value="Unassembled WGS sequence"/>
</dbReference>
<evidence type="ECO:0000256" key="3">
    <source>
        <dbReference type="ARBA" id="ARBA00022827"/>
    </source>
</evidence>
<dbReference type="PRINTS" id="PR00420">
    <property type="entry name" value="RNGMNOXGNASE"/>
</dbReference>
<dbReference type="PANTHER" id="PTHR43004:SF19">
    <property type="entry name" value="BINDING MONOOXYGENASE, PUTATIVE (JCVI)-RELATED"/>
    <property type="match status" value="1"/>
</dbReference>
<dbReference type="AlphaFoldDB" id="A0A919SR69"/>
<evidence type="ECO:0000259" key="4">
    <source>
        <dbReference type="Pfam" id="PF01494"/>
    </source>
</evidence>
<dbReference type="Gene3D" id="3.40.30.120">
    <property type="match status" value="1"/>
</dbReference>
<feature type="domain" description="FAD-binding" evidence="4">
    <location>
        <begin position="2"/>
        <end position="336"/>
    </location>
</feature>
<proteinExistence type="predicted"/>
<comment type="caution">
    <text evidence="5">The sequence shown here is derived from an EMBL/GenBank/DDBJ whole genome shotgun (WGS) entry which is preliminary data.</text>
</comment>
<keyword evidence="3" id="KW-0274">FAD</keyword>
<protein>
    <submittedName>
        <fullName evidence="5">FAD-dependent oxidoreductase</fullName>
    </submittedName>
</protein>